<name>A0A016WR49_9BILA</name>
<reference evidence="2" key="1">
    <citation type="journal article" date="2015" name="Nat. Genet.">
        <title>The genome and transcriptome of the zoonotic hookworm Ancylostoma ceylanicum identify infection-specific gene families.</title>
        <authorList>
            <person name="Schwarz E.M."/>
            <person name="Hu Y."/>
            <person name="Antoshechkin I."/>
            <person name="Miller M.M."/>
            <person name="Sternberg P.W."/>
            <person name="Aroian R.V."/>
        </authorList>
    </citation>
    <scope>NUCLEOTIDE SEQUENCE</scope>
    <source>
        <strain evidence="2">HY135</strain>
    </source>
</reference>
<sequence length="66" mass="7424">MMKWRETLQKAGNKSSFSCVFKARTSVPLRGYVRVPPRNPVDSTRSIHSITSCELGYAPHALTCVR</sequence>
<dbReference type="EMBL" id="JARK01000141">
    <property type="protein sequence ID" value="EYC42125.1"/>
    <property type="molecule type" value="Genomic_DNA"/>
</dbReference>
<organism evidence="1 2">
    <name type="scientific">Ancylostoma ceylanicum</name>
    <dbReference type="NCBI Taxonomy" id="53326"/>
    <lineage>
        <taxon>Eukaryota</taxon>
        <taxon>Metazoa</taxon>
        <taxon>Ecdysozoa</taxon>
        <taxon>Nematoda</taxon>
        <taxon>Chromadorea</taxon>
        <taxon>Rhabditida</taxon>
        <taxon>Rhabditina</taxon>
        <taxon>Rhabditomorpha</taxon>
        <taxon>Strongyloidea</taxon>
        <taxon>Ancylostomatidae</taxon>
        <taxon>Ancylostomatinae</taxon>
        <taxon>Ancylostoma</taxon>
    </lineage>
</organism>
<dbReference type="AlphaFoldDB" id="A0A016WR49"/>
<accession>A0A016WR49</accession>
<evidence type="ECO:0000313" key="1">
    <source>
        <dbReference type="EMBL" id="EYC42125.1"/>
    </source>
</evidence>
<proteinExistence type="predicted"/>
<keyword evidence="2" id="KW-1185">Reference proteome</keyword>
<evidence type="ECO:0000313" key="2">
    <source>
        <dbReference type="Proteomes" id="UP000024635"/>
    </source>
</evidence>
<comment type="caution">
    <text evidence="1">The sequence shown here is derived from an EMBL/GenBank/DDBJ whole genome shotgun (WGS) entry which is preliminary data.</text>
</comment>
<dbReference type="Proteomes" id="UP000024635">
    <property type="component" value="Unassembled WGS sequence"/>
</dbReference>
<gene>
    <name evidence="1" type="primary">Acey_s0541.g3174</name>
    <name evidence="1" type="ORF">Y032_0541g3174</name>
</gene>
<protein>
    <submittedName>
        <fullName evidence="1">Uncharacterized protein</fullName>
    </submittedName>
</protein>